<geneLocation type="mitochondrion" evidence="1"/>
<organism evidence="1">
    <name type="scientific">Heterostelium pallidum</name>
    <name type="common">Cellular slime mold</name>
    <name type="synonym">Polysphondylium pallidum</name>
    <dbReference type="NCBI Taxonomy" id="13642"/>
    <lineage>
        <taxon>Eukaryota</taxon>
        <taxon>Amoebozoa</taxon>
        <taxon>Evosea</taxon>
        <taxon>Eumycetozoa</taxon>
        <taxon>Dictyostelia</taxon>
        <taxon>Acytosteliales</taxon>
        <taxon>Acytosteliaceae</taxon>
        <taxon>Heterostelium</taxon>
    </lineage>
</organism>
<proteinExistence type="predicted"/>
<evidence type="ECO:0000313" key="1">
    <source>
        <dbReference type="EMBL" id="ABX45147.1"/>
    </source>
</evidence>
<protein>
    <submittedName>
        <fullName evidence="1">Uncharacterized protein</fullName>
    </submittedName>
</protein>
<accession>B2XX25</accession>
<keyword evidence="1" id="KW-0496">Mitochondrion</keyword>
<dbReference type="AlphaFoldDB" id="B2XX25"/>
<sequence>MNRQELTEIFKNENISIKTKKKLVLEYISPCEYEEKLLNYVIIQQEYKKLLKMELSAKNKAIMCAFEYYIQELEVKGDADEEHYAKYCKLSNNSLQFKKYIKKYFTTLDEEADEEEF</sequence>
<name>B2XX25_HETPA</name>
<reference evidence="1" key="1">
    <citation type="journal article" date="2008" name="Mol. Biol. Evol.">
        <title>Mitochondrial genome evolution in the social amoebae.</title>
        <authorList>
            <person name="Heidel A.J."/>
            <person name="Gloeckner G."/>
        </authorList>
    </citation>
    <scope>NUCLEOTIDE SEQUENCE</scope>
    <source>
        <strain evidence="1">PN500</strain>
    </source>
</reference>
<dbReference type="EMBL" id="EU275726">
    <property type="protein sequence ID" value="ABX45147.1"/>
    <property type="molecule type" value="Genomic_DNA"/>
</dbReference>